<keyword evidence="1" id="KW-1133">Transmembrane helix</keyword>
<gene>
    <name evidence="2" type="ORF">F2P56_017478</name>
</gene>
<dbReference type="EMBL" id="LIHL02000008">
    <property type="protein sequence ID" value="KAF5461373.1"/>
    <property type="molecule type" value="Genomic_DNA"/>
</dbReference>
<dbReference type="PANTHER" id="PTHR15430:SF1">
    <property type="entry name" value="GLOMULIN"/>
    <property type="match status" value="1"/>
</dbReference>
<dbReference type="InterPro" id="IPR019516">
    <property type="entry name" value="Glomulin/ALF4"/>
</dbReference>
<proteinExistence type="predicted"/>
<accession>A0A833UML3</accession>
<dbReference type="InterPro" id="IPR013877">
    <property type="entry name" value="YAP-bd/ALF4/Glomulin"/>
</dbReference>
<evidence type="ECO:0008006" key="4">
    <source>
        <dbReference type="Google" id="ProtNLM"/>
    </source>
</evidence>
<evidence type="ECO:0000313" key="3">
    <source>
        <dbReference type="Proteomes" id="UP000619265"/>
    </source>
</evidence>
<reference evidence="2" key="1">
    <citation type="submission" date="2015-10" db="EMBL/GenBank/DDBJ databases">
        <authorList>
            <person name="Martinez-Garcia P.J."/>
            <person name="Crepeau M.W."/>
            <person name="Puiu D."/>
            <person name="Gonzalez-Ibeas D."/>
            <person name="Whalen J."/>
            <person name="Stevens K."/>
            <person name="Paul R."/>
            <person name="Butterfield T."/>
            <person name="Britton M."/>
            <person name="Reagan R."/>
            <person name="Chakraborty S."/>
            <person name="Walawage S.L."/>
            <person name="Vasquez-Gross H.A."/>
            <person name="Cardeno C."/>
            <person name="Famula R."/>
            <person name="Pratt K."/>
            <person name="Kuruganti S."/>
            <person name="Aradhya M.K."/>
            <person name="Leslie C.A."/>
            <person name="Dandekar A.M."/>
            <person name="Salzberg S.L."/>
            <person name="Wegrzyn J.L."/>
            <person name="Langley C.H."/>
            <person name="Neale D.B."/>
        </authorList>
    </citation>
    <scope>NUCLEOTIDE SEQUENCE</scope>
    <source>
        <tissue evidence="2">Leaves</tissue>
    </source>
</reference>
<evidence type="ECO:0000313" key="2">
    <source>
        <dbReference type="EMBL" id="KAF5461373.1"/>
    </source>
</evidence>
<comment type="caution">
    <text evidence="2">The sequence shown here is derived from an EMBL/GenBank/DDBJ whole genome shotgun (WGS) entry which is preliminary data.</text>
</comment>
<reference evidence="2" key="2">
    <citation type="submission" date="2020-03" db="EMBL/GenBank/DDBJ databases">
        <title>Walnut 2.0.</title>
        <authorList>
            <person name="Marrano A."/>
            <person name="Britton M."/>
            <person name="Zimin A.V."/>
            <person name="Zaini P.A."/>
            <person name="Workman R."/>
            <person name="Puiu D."/>
            <person name="Bianco L."/>
            <person name="Allen B.J."/>
            <person name="Troggio M."/>
            <person name="Leslie C.A."/>
            <person name="Timp W."/>
            <person name="Dendekar A."/>
            <person name="Salzberg S.L."/>
            <person name="Neale D.B."/>
        </authorList>
    </citation>
    <scope>NUCLEOTIDE SEQUENCE</scope>
    <source>
        <tissue evidence="2">Leaves</tissue>
    </source>
</reference>
<dbReference type="AlphaFoldDB" id="A0A833UML3"/>
<feature type="transmembrane region" description="Helical" evidence="1">
    <location>
        <begin position="257"/>
        <end position="276"/>
    </location>
</feature>
<sequence length="641" mass="71323">MSVASADNHRPSAALHVREILNSCSKLIIAGDPHQSENSILELVNFLEAISDAALLDPDNEDAKYNAFEVLSEVYAYLCSSLHQEVIDSLSFELPKAVSKFASVSNGCLEITESVISQLITMCSPRDMLSILCEALAKIVRTSAYFTPLLSGLSKVILSIRRHHYEQVKVAVPVIVNVLKVVTSETDDGDTEIEGLFDRAVGIASSIHTVCSKLVCDIFIRYISHFVELFLATLYMFSIRVLTFCAVQQEGRSNEKLCALLGLYVLEIMALVSISLNHNKVSCQHLVSQLSRLFPYCGLSYLGLITGNDVDKMTSIVIGGVEDEDDYISCLSDVKLGASLSVIWGHISDEVAQAAEEDLTTVKDELRSSQLRRWQTVGMLKHIYSFVSLPSDLKKHAIDFLLSITDGNVSQTLDDEYIDLALYMPSLFTALQAIKMVIIYAPNTVLRKLAFDAFKRVLADIPTSHRFEILKALITNTDSSSMIAILLDLVKGEMHSESCKRISKINDEVQQTENKECWSPLLWNANVLELVELVLRPPKGGPPPLPEHGDAVLSALNLYRFVLITESTGKTNYSEVLSQNNLHKAYHEWFLPLRTLVTGIMTENRNDSDQLADDTVCQLNPIEMVLYRCIELVEENLKPPT</sequence>
<feature type="transmembrane region" description="Helical" evidence="1">
    <location>
        <begin position="222"/>
        <end position="245"/>
    </location>
</feature>
<evidence type="ECO:0000256" key="1">
    <source>
        <dbReference type="SAM" id="Phobius"/>
    </source>
</evidence>
<dbReference type="PANTHER" id="PTHR15430">
    <property type="entry name" value="GLOMULIN"/>
    <property type="match status" value="1"/>
</dbReference>
<keyword evidence="1" id="KW-0812">Transmembrane</keyword>
<dbReference type="Gramene" id="Jr08_01070_p1">
    <property type="protein sequence ID" value="cds.Jr08_01070_p1"/>
    <property type="gene ID" value="Jr08_01070"/>
</dbReference>
<dbReference type="Proteomes" id="UP000619265">
    <property type="component" value="Unassembled WGS sequence"/>
</dbReference>
<name>A0A833UML3_JUGRE</name>
<protein>
    <recommendedName>
        <fullName evidence="4">Aberrant root formation protein 4</fullName>
    </recommendedName>
</protein>
<organism evidence="2 3">
    <name type="scientific">Juglans regia</name>
    <name type="common">English walnut</name>
    <dbReference type="NCBI Taxonomy" id="51240"/>
    <lineage>
        <taxon>Eukaryota</taxon>
        <taxon>Viridiplantae</taxon>
        <taxon>Streptophyta</taxon>
        <taxon>Embryophyta</taxon>
        <taxon>Tracheophyta</taxon>
        <taxon>Spermatophyta</taxon>
        <taxon>Magnoliopsida</taxon>
        <taxon>eudicotyledons</taxon>
        <taxon>Gunneridae</taxon>
        <taxon>Pentapetalae</taxon>
        <taxon>rosids</taxon>
        <taxon>fabids</taxon>
        <taxon>Fagales</taxon>
        <taxon>Juglandaceae</taxon>
        <taxon>Juglans</taxon>
    </lineage>
</organism>
<keyword evidence="1" id="KW-0472">Membrane</keyword>
<dbReference type="Pfam" id="PF08568">
    <property type="entry name" value="Kinetochor_Ybp2"/>
    <property type="match status" value="2"/>
</dbReference>